<evidence type="ECO:0000313" key="3">
    <source>
        <dbReference type="Proteomes" id="UP000315471"/>
    </source>
</evidence>
<protein>
    <recommendedName>
        <fullName evidence="4">Alpha/beta hydrolase family protein</fullName>
    </recommendedName>
</protein>
<keyword evidence="1" id="KW-1133">Transmembrane helix</keyword>
<reference evidence="2 3" key="1">
    <citation type="submission" date="2019-02" db="EMBL/GenBank/DDBJ databases">
        <title>Deep-cultivation of Planctomycetes and their phenomic and genomic characterization uncovers novel biology.</title>
        <authorList>
            <person name="Wiegand S."/>
            <person name="Jogler M."/>
            <person name="Boedeker C."/>
            <person name="Pinto D."/>
            <person name="Vollmers J."/>
            <person name="Rivas-Marin E."/>
            <person name="Kohn T."/>
            <person name="Peeters S.H."/>
            <person name="Heuer A."/>
            <person name="Rast P."/>
            <person name="Oberbeckmann S."/>
            <person name="Bunk B."/>
            <person name="Jeske O."/>
            <person name="Meyerdierks A."/>
            <person name="Storesund J.E."/>
            <person name="Kallscheuer N."/>
            <person name="Luecker S."/>
            <person name="Lage O.M."/>
            <person name="Pohl T."/>
            <person name="Merkel B.J."/>
            <person name="Hornburger P."/>
            <person name="Mueller R.-W."/>
            <person name="Bruemmer F."/>
            <person name="Labrenz M."/>
            <person name="Spormann A.M."/>
            <person name="Op Den Camp H."/>
            <person name="Overmann J."/>
            <person name="Amann R."/>
            <person name="Jetten M.S.M."/>
            <person name="Mascher T."/>
            <person name="Medema M.H."/>
            <person name="Devos D.P."/>
            <person name="Kaster A.-K."/>
            <person name="Ovreas L."/>
            <person name="Rohde M."/>
            <person name="Galperin M.Y."/>
            <person name="Jogler C."/>
        </authorList>
    </citation>
    <scope>NUCLEOTIDE SEQUENCE [LARGE SCALE GENOMIC DNA]</scope>
    <source>
        <strain evidence="2 3">Q31b</strain>
    </source>
</reference>
<keyword evidence="1" id="KW-0812">Transmembrane</keyword>
<dbReference type="SUPFAM" id="SSF53474">
    <property type="entry name" value="alpha/beta-Hydrolases"/>
    <property type="match status" value="1"/>
</dbReference>
<sequence>MMCKRIIVFFLQQFRCGHYDSHSFSLFIPPMSQATFMIRSYCFIAIAVAAFTLGSGFVASAERTQITVEQDVISQPFNAHPVCGDRLWLINTRSMTTCTYYANLEQPNFKVSRLENNGRTSPSSTHEYLSEIGHDRPVVVYVHGYRFNQCDALRRGLLIHREIAARNCGSPVDWVIFSWPSEQDGFITHDVREKAKYSDTQALYLAWLLREQLNRSIKTKLIGYSLGGRVVTGSLHALAGGMIGGRNLPGELIKHADIDVGLVAPAIGQNWLSMGGYHGLAPSNIDSFLLLYNQRDAVLKRYWLLSKVRGAVALGFGRLPSLTPRGDGSEVDLRARDCSRWIGIAHDEVDYYQRRCNAGNDMARMISDTTTQN</sequence>
<evidence type="ECO:0008006" key="4">
    <source>
        <dbReference type="Google" id="ProtNLM"/>
    </source>
</evidence>
<dbReference type="InterPro" id="IPR010297">
    <property type="entry name" value="DUF900_hydrolase"/>
</dbReference>
<dbReference type="Pfam" id="PF05990">
    <property type="entry name" value="DUF900"/>
    <property type="match status" value="1"/>
</dbReference>
<evidence type="ECO:0000313" key="2">
    <source>
        <dbReference type="EMBL" id="TWU34158.1"/>
    </source>
</evidence>
<evidence type="ECO:0000256" key="1">
    <source>
        <dbReference type="SAM" id="Phobius"/>
    </source>
</evidence>
<dbReference type="EMBL" id="SJPY01000012">
    <property type="protein sequence ID" value="TWU34158.1"/>
    <property type="molecule type" value="Genomic_DNA"/>
</dbReference>
<accession>A0A5C6DBS6</accession>
<keyword evidence="3" id="KW-1185">Reference proteome</keyword>
<dbReference type="AlphaFoldDB" id="A0A5C6DBS6"/>
<comment type="caution">
    <text evidence="2">The sequence shown here is derived from an EMBL/GenBank/DDBJ whole genome shotgun (WGS) entry which is preliminary data.</text>
</comment>
<dbReference type="InterPro" id="IPR029058">
    <property type="entry name" value="AB_hydrolase_fold"/>
</dbReference>
<gene>
    <name evidence="2" type="ORF">Q31b_56290</name>
</gene>
<name>A0A5C6DBS6_9BACT</name>
<dbReference type="OrthoDB" id="241925at2"/>
<proteinExistence type="predicted"/>
<keyword evidence="1" id="KW-0472">Membrane</keyword>
<dbReference type="Proteomes" id="UP000315471">
    <property type="component" value="Unassembled WGS sequence"/>
</dbReference>
<feature type="transmembrane region" description="Helical" evidence="1">
    <location>
        <begin position="41"/>
        <end position="61"/>
    </location>
</feature>
<organism evidence="2 3">
    <name type="scientific">Novipirellula aureliae</name>
    <dbReference type="NCBI Taxonomy" id="2527966"/>
    <lineage>
        <taxon>Bacteria</taxon>
        <taxon>Pseudomonadati</taxon>
        <taxon>Planctomycetota</taxon>
        <taxon>Planctomycetia</taxon>
        <taxon>Pirellulales</taxon>
        <taxon>Pirellulaceae</taxon>
        <taxon>Novipirellula</taxon>
    </lineage>
</organism>